<protein>
    <recommendedName>
        <fullName evidence="4 12">Heme exporter protein D</fullName>
    </recommendedName>
</protein>
<evidence type="ECO:0000256" key="3">
    <source>
        <dbReference type="ARBA" id="ARBA00008741"/>
    </source>
</evidence>
<dbReference type="RefSeq" id="WP_125014842.1">
    <property type="nucleotide sequence ID" value="NZ_QWEZ01000001.1"/>
</dbReference>
<dbReference type="PANTHER" id="PTHR37531:SF1">
    <property type="entry name" value="HEME EXPORTER PROTEIN D"/>
    <property type="match status" value="1"/>
</dbReference>
<proteinExistence type="inferred from homology"/>
<evidence type="ECO:0000256" key="9">
    <source>
        <dbReference type="ARBA" id="ARBA00022748"/>
    </source>
</evidence>
<comment type="similarity">
    <text evidence="3 12">Belongs to the CcmD/CycX/HelD family.</text>
</comment>
<dbReference type="Proteomes" id="UP000280792">
    <property type="component" value="Unassembled WGS sequence"/>
</dbReference>
<dbReference type="GO" id="GO:0017004">
    <property type="term" value="P:cytochrome complex assembly"/>
    <property type="evidence" value="ECO:0007669"/>
    <property type="project" value="UniProtKB-KW"/>
</dbReference>
<evidence type="ECO:0000256" key="1">
    <source>
        <dbReference type="ARBA" id="ARBA00002442"/>
    </source>
</evidence>
<feature type="transmembrane region" description="Helical" evidence="12">
    <location>
        <begin position="18"/>
        <end position="40"/>
    </location>
</feature>
<gene>
    <name evidence="13" type="primary">ccmD</name>
    <name evidence="13" type="ORF">D0544_04705</name>
</gene>
<reference evidence="13 14" key="1">
    <citation type="submission" date="2018-08" db="EMBL/GenBank/DDBJ databases">
        <authorList>
            <person name="Khan S.A."/>
        </authorList>
    </citation>
    <scope>NUCLEOTIDE SEQUENCE [LARGE SCALE GENOMIC DNA]</scope>
    <source>
        <strain evidence="13 14">GTF-13</strain>
    </source>
</reference>
<keyword evidence="8 12" id="KW-0812">Transmembrane</keyword>
<dbReference type="NCBIfam" id="TIGR03141">
    <property type="entry name" value="cytochro_ccmD"/>
    <property type="match status" value="1"/>
</dbReference>
<evidence type="ECO:0000256" key="6">
    <source>
        <dbReference type="ARBA" id="ARBA00022475"/>
    </source>
</evidence>
<keyword evidence="9 12" id="KW-0201">Cytochrome c-type biogenesis</keyword>
<comment type="function">
    <text evidence="1 12">Required for the export of heme to the periplasm for the biogenesis of c-type cytochromes.</text>
</comment>
<dbReference type="GO" id="GO:0015886">
    <property type="term" value="P:heme transport"/>
    <property type="evidence" value="ECO:0007669"/>
    <property type="project" value="InterPro"/>
</dbReference>
<evidence type="ECO:0000256" key="8">
    <source>
        <dbReference type="ARBA" id="ARBA00022692"/>
    </source>
</evidence>
<dbReference type="EMBL" id="QWEZ01000001">
    <property type="protein sequence ID" value="RRJ84413.1"/>
    <property type="molecule type" value="Genomic_DNA"/>
</dbReference>
<accession>A0A3P3VUH5</accession>
<evidence type="ECO:0000256" key="5">
    <source>
        <dbReference type="ARBA" id="ARBA00022448"/>
    </source>
</evidence>
<dbReference type="GO" id="GO:1903607">
    <property type="term" value="P:cytochrome c biosynthetic process"/>
    <property type="evidence" value="ECO:0007669"/>
    <property type="project" value="TreeGrafter"/>
</dbReference>
<keyword evidence="11 12" id="KW-0472">Membrane</keyword>
<evidence type="ECO:0000256" key="4">
    <source>
        <dbReference type="ARBA" id="ARBA00016461"/>
    </source>
</evidence>
<evidence type="ECO:0000256" key="2">
    <source>
        <dbReference type="ARBA" id="ARBA00004377"/>
    </source>
</evidence>
<dbReference type="InterPro" id="IPR052075">
    <property type="entry name" value="Heme_exporter_D"/>
</dbReference>
<dbReference type="Pfam" id="PF04995">
    <property type="entry name" value="CcmD"/>
    <property type="match status" value="1"/>
</dbReference>
<dbReference type="PANTHER" id="PTHR37531">
    <property type="entry name" value="HEME EXPORTER PROTEIN D"/>
    <property type="match status" value="1"/>
</dbReference>
<keyword evidence="6 12" id="KW-1003">Cell membrane</keyword>
<evidence type="ECO:0000256" key="11">
    <source>
        <dbReference type="ARBA" id="ARBA00023136"/>
    </source>
</evidence>
<organism evidence="13 14">
    <name type="scientific">Aestuariirhabdus litorea</name>
    <dbReference type="NCBI Taxonomy" id="2528527"/>
    <lineage>
        <taxon>Bacteria</taxon>
        <taxon>Pseudomonadati</taxon>
        <taxon>Pseudomonadota</taxon>
        <taxon>Gammaproteobacteria</taxon>
        <taxon>Oceanospirillales</taxon>
        <taxon>Aestuariirhabdaceae</taxon>
        <taxon>Aestuariirhabdus</taxon>
    </lineage>
</organism>
<keyword evidence="10 12" id="KW-1133">Transmembrane helix</keyword>
<dbReference type="AlphaFoldDB" id="A0A3P3VUH5"/>
<evidence type="ECO:0000313" key="13">
    <source>
        <dbReference type="EMBL" id="RRJ84413.1"/>
    </source>
</evidence>
<keyword evidence="7 12" id="KW-0997">Cell inner membrane</keyword>
<dbReference type="GO" id="GO:0005886">
    <property type="term" value="C:plasma membrane"/>
    <property type="evidence" value="ECO:0007669"/>
    <property type="project" value="UniProtKB-SubCell"/>
</dbReference>
<evidence type="ECO:0000256" key="12">
    <source>
        <dbReference type="RuleBase" id="RU363101"/>
    </source>
</evidence>
<reference evidence="13 14" key="2">
    <citation type="submission" date="2018-12" db="EMBL/GenBank/DDBJ databases">
        <title>Simiduia agarivorans gen. nov., sp. nov., a marine, agarolytic bacterium isolated from shallow coastal water from Keelung, Taiwan.</title>
        <authorList>
            <person name="Shieh W.Y."/>
        </authorList>
    </citation>
    <scope>NUCLEOTIDE SEQUENCE [LARGE SCALE GENOMIC DNA]</scope>
    <source>
        <strain evidence="13 14">GTF-13</strain>
    </source>
</reference>
<evidence type="ECO:0000256" key="7">
    <source>
        <dbReference type="ARBA" id="ARBA00022519"/>
    </source>
</evidence>
<evidence type="ECO:0000313" key="14">
    <source>
        <dbReference type="Proteomes" id="UP000280792"/>
    </source>
</evidence>
<name>A0A3P3VUH5_9GAMM</name>
<dbReference type="InterPro" id="IPR007078">
    <property type="entry name" value="Haem_export_protD_CcmD"/>
</dbReference>
<keyword evidence="5 12" id="KW-0813">Transport</keyword>
<keyword evidence="14" id="KW-1185">Reference proteome</keyword>
<comment type="subcellular location">
    <subcellularLocation>
        <location evidence="2 12">Cell inner membrane</location>
        <topology evidence="2 12">Single-pass membrane protein</topology>
    </subcellularLocation>
</comment>
<comment type="caution">
    <text evidence="13">The sequence shown here is derived from an EMBL/GenBank/DDBJ whole genome shotgun (WGS) entry which is preliminary data.</text>
</comment>
<sequence>MYFDSFASFIEMGGHGPYVWVCYAITALVVIFNVWSPLRIRKSFIADMKRRMRREAKQS</sequence>
<evidence type="ECO:0000256" key="10">
    <source>
        <dbReference type="ARBA" id="ARBA00022989"/>
    </source>
</evidence>